<evidence type="ECO:0000256" key="2">
    <source>
        <dbReference type="ARBA" id="ARBA00022692"/>
    </source>
</evidence>
<dbReference type="PANTHER" id="PTHR48021">
    <property type="match status" value="1"/>
</dbReference>
<reference evidence="7 8" key="1">
    <citation type="submission" date="2017-07" db="EMBL/GenBank/DDBJ databases">
        <authorList>
            <person name="Talla V."/>
            <person name="Backstrom N."/>
        </authorList>
    </citation>
    <scope>NUCLEOTIDE SEQUENCE [LARGE SCALE GENOMIC DNA]</scope>
</reference>
<dbReference type="AlphaFoldDB" id="A0A5E4QW23"/>
<feature type="transmembrane region" description="Helical" evidence="5">
    <location>
        <begin position="337"/>
        <end position="359"/>
    </location>
</feature>
<organism evidence="7 8">
    <name type="scientific">Leptidea sinapis</name>
    <dbReference type="NCBI Taxonomy" id="189913"/>
    <lineage>
        <taxon>Eukaryota</taxon>
        <taxon>Metazoa</taxon>
        <taxon>Ecdysozoa</taxon>
        <taxon>Arthropoda</taxon>
        <taxon>Hexapoda</taxon>
        <taxon>Insecta</taxon>
        <taxon>Pterygota</taxon>
        <taxon>Neoptera</taxon>
        <taxon>Endopterygota</taxon>
        <taxon>Lepidoptera</taxon>
        <taxon>Glossata</taxon>
        <taxon>Ditrysia</taxon>
        <taxon>Papilionoidea</taxon>
        <taxon>Pieridae</taxon>
        <taxon>Dismorphiinae</taxon>
        <taxon>Leptidea</taxon>
    </lineage>
</organism>
<dbReference type="Pfam" id="PF00083">
    <property type="entry name" value="Sugar_tr"/>
    <property type="match status" value="1"/>
</dbReference>
<sequence>MDSRPNNDSPSSSFLVTVGIAIGSISDGFIFGQMSGMIDKLHSNHSSIPISDEFVSWIAPFASFVTASTINITCFVGFAVVAVITEMWGRRYSVTVMSMPALISWILTYFAQDKYVLLLTRVLAGLSYGGILFLSYTNIGEYMTPSFRFLAFNMLVCVGSMTGTMMGHVLSVIMNWRNVALIGILPTMLSAAIPLFWVESPMWLASKGRFEESEKAFRALHSSNENSDKELKNLIAMETDKQLKYSRGGISSTSYFKKIFITIRQRYFWKLYSLSIVVNVYRVAAGRVLFSTLAITMLQDISGTSDILTFTLLTNGFSIFGATISFIFMRKYKMRQLLFPTGILANLLLVSLGLLLLIRPEKDVITNWAKILLLALYLVTVAAGPYPVLEALLTEINPLEVKSFCLITLGILIGVIQFLAVKLAPGMFISIGYHGVFFLNAAIVFICLLYLWFYMPETKGRSLQEIEVYFKNNKYDDNAFKFEQSKELLELKKDVA</sequence>
<evidence type="ECO:0000256" key="1">
    <source>
        <dbReference type="ARBA" id="ARBA00004141"/>
    </source>
</evidence>
<feature type="transmembrane region" description="Helical" evidence="5">
    <location>
        <begin position="179"/>
        <end position="198"/>
    </location>
</feature>
<dbReference type="InterPro" id="IPR020846">
    <property type="entry name" value="MFS_dom"/>
</dbReference>
<comment type="subcellular location">
    <subcellularLocation>
        <location evidence="1">Membrane</location>
        <topology evidence="1">Multi-pass membrane protein</topology>
    </subcellularLocation>
</comment>
<feature type="transmembrane region" description="Helical" evidence="5">
    <location>
        <begin position="431"/>
        <end position="453"/>
    </location>
</feature>
<accession>A0A5E4QW23</accession>
<dbReference type="SUPFAM" id="SSF103473">
    <property type="entry name" value="MFS general substrate transporter"/>
    <property type="match status" value="1"/>
</dbReference>
<dbReference type="GO" id="GO:0016020">
    <property type="term" value="C:membrane"/>
    <property type="evidence" value="ECO:0007669"/>
    <property type="project" value="UniProtKB-SubCell"/>
</dbReference>
<feature type="transmembrane region" description="Helical" evidence="5">
    <location>
        <begin position="92"/>
        <end position="111"/>
    </location>
</feature>
<protein>
    <recommendedName>
        <fullName evidence="6">Major facilitator superfamily (MFS) profile domain-containing protein</fullName>
    </recommendedName>
</protein>
<dbReference type="EMBL" id="FZQP02005622">
    <property type="protein sequence ID" value="VVD01921.1"/>
    <property type="molecule type" value="Genomic_DNA"/>
</dbReference>
<proteinExistence type="predicted"/>
<dbReference type="Gene3D" id="1.20.1250.20">
    <property type="entry name" value="MFS general substrate transporter like domains"/>
    <property type="match status" value="1"/>
</dbReference>
<feature type="transmembrane region" description="Helical" evidence="5">
    <location>
        <begin position="149"/>
        <end position="173"/>
    </location>
</feature>
<feature type="transmembrane region" description="Helical" evidence="5">
    <location>
        <begin position="12"/>
        <end position="34"/>
    </location>
</feature>
<gene>
    <name evidence="7" type="ORF">LSINAPIS_LOCUS12237</name>
</gene>
<dbReference type="InterPro" id="IPR036259">
    <property type="entry name" value="MFS_trans_sf"/>
</dbReference>
<evidence type="ECO:0000256" key="5">
    <source>
        <dbReference type="SAM" id="Phobius"/>
    </source>
</evidence>
<evidence type="ECO:0000313" key="8">
    <source>
        <dbReference type="Proteomes" id="UP000324832"/>
    </source>
</evidence>
<evidence type="ECO:0000256" key="3">
    <source>
        <dbReference type="ARBA" id="ARBA00022989"/>
    </source>
</evidence>
<feature type="transmembrane region" description="Helical" evidence="5">
    <location>
        <begin position="307"/>
        <end position="328"/>
    </location>
</feature>
<keyword evidence="8" id="KW-1185">Reference proteome</keyword>
<dbReference type="Proteomes" id="UP000324832">
    <property type="component" value="Unassembled WGS sequence"/>
</dbReference>
<feature type="transmembrane region" description="Helical" evidence="5">
    <location>
        <begin position="271"/>
        <end position="295"/>
    </location>
</feature>
<evidence type="ECO:0000313" key="7">
    <source>
        <dbReference type="EMBL" id="VVD01921.1"/>
    </source>
</evidence>
<dbReference type="InterPro" id="IPR005828">
    <property type="entry name" value="MFS_sugar_transport-like"/>
</dbReference>
<feature type="domain" description="Major facilitator superfamily (MFS) profile" evidence="6">
    <location>
        <begin position="16"/>
        <end position="459"/>
    </location>
</feature>
<dbReference type="GO" id="GO:0022857">
    <property type="term" value="F:transmembrane transporter activity"/>
    <property type="evidence" value="ECO:0007669"/>
    <property type="project" value="InterPro"/>
</dbReference>
<name>A0A5E4QW23_9NEOP</name>
<dbReference type="PROSITE" id="PS50850">
    <property type="entry name" value="MFS"/>
    <property type="match status" value="1"/>
</dbReference>
<evidence type="ECO:0000259" key="6">
    <source>
        <dbReference type="PROSITE" id="PS50850"/>
    </source>
</evidence>
<feature type="transmembrane region" description="Helical" evidence="5">
    <location>
        <begin position="401"/>
        <end position="419"/>
    </location>
</feature>
<dbReference type="PANTHER" id="PTHR48021:SF1">
    <property type="entry name" value="GH07001P-RELATED"/>
    <property type="match status" value="1"/>
</dbReference>
<evidence type="ECO:0000256" key="4">
    <source>
        <dbReference type="ARBA" id="ARBA00023136"/>
    </source>
</evidence>
<feature type="transmembrane region" description="Helical" evidence="5">
    <location>
        <begin position="117"/>
        <end position="137"/>
    </location>
</feature>
<feature type="transmembrane region" description="Helical" evidence="5">
    <location>
        <begin position="54"/>
        <end position="85"/>
    </location>
</feature>
<feature type="transmembrane region" description="Helical" evidence="5">
    <location>
        <begin position="371"/>
        <end position="389"/>
    </location>
</feature>
<keyword evidence="2 5" id="KW-0812">Transmembrane</keyword>
<keyword evidence="4 5" id="KW-0472">Membrane</keyword>
<keyword evidence="3 5" id="KW-1133">Transmembrane helix</keyword>
<dbReference type="InterPro" id="IPR050549">
    <property type="entry name" value="MFS_Trehalose_Transporter"/>
</dbReference>